<organism evidence="2 3">
    <name type="scientific">Erythrobacter mangrovi</name>
    <dbReference type="NCBI Taxonomy" id="2739433"/>
    <lineage>
        <taxon>Bacteria</taxon>
        <taxon>Pseudomonadati</taxon>
        <taxon>Pseudomonadota</taxon>
        <taxon>Alphaproteobacteria</taxon>
        <taxon>Sphingomonadales</taxon>
        <taxon>Erythrobacteraceae</taxon>
        <taxon>Erythrobacter/Porphyrobacter group</taxon>
        <taxon>Erythrobacter</taxon>
    </lineage>
</organism>
<sequence length="309" mass="32408">MNFGSKFPRRSLPAVAGALACLLALGPIGGLAQDARPAAAPPPAGSVSGFGDVNLFPKRVVLNGAREIANVGLYNKTTETGDYEIKIVDMAMTPSGNLVAFDNGLDDATKARVKVASPMLRYSPRRVTLRGSESQIVRILARADANLAPGEYRSHFMVTSLPETEGFSIQNAVGAQTPDGIGVTIRPRFGIAIPVILRIGATTLEVGITNATMLTAQDGSKAVAFTVTRSGSRSAFGDIVIKAAGASSPIAISKGVGIYPELDSRQVIVPIFPETDPRFLATGARLSIEFVDDDYAPGNKLAEHAFTVP</sequence>
<dbReference type="Proteomes" id="UP000504693">
    <property type="component" value="Chromosome"/>
</dbReference>
<keyword evidence="3" id="KW-1185">Reference proteome</keyword>
<dbReference type="PROSITE" id="PS51257">
    <property type="entry name" value="PROKAR_LIPOPROTEIN"/>
    <property type="match status" value="1"/>
</dbReference>
<evidence type="ECO:0008006" key="4">
    <source>
        <dbReference type="Google" id="ProtNLM"/>
    </source>
</evidence>
<dbReference type="AlphaFoldDB" id="A0A7D4CCB8"/>
<dbReference type="KEGG" id="emv:HQR01_04065"/>
<evidence type="ECO:0000313" key="2">
    <source>
        <dbReference type="EMBL" id="QKG70609.1"/>
    </source>
</evidence>
<feature type="signal peptide" evidence="1">
    <location>
        <begin position="1"/>
        <end position="32"/>
    </location>
</feature>
<feature type="chain" id="PRO_5028979521" description="Molecular chaperone" evidence="1">
    <location>
        <begin position="33"/>
        <end position="309"/>
    </location>
</feature>
<accession>A0A7D4CCB8</accession>
<name>A0A7D4CCB8_9SPHN</name>
<reference evidence="2 3" key="1">
    <citation type="submission" date="2020-05" db="EMBL/GenBank/DDBJ databases">
        <title>Erythrobacter mangrovi sp. nov., isolated from rhizosphere soil of mangrove plant (Kandelia candel).</title>
        <authorList>
            <person name="Ye Y.H."/>
        </authorList>
    </citation>
    <scope>NUCLEOTIDE SEQUENCE [LARGE SCALE GENOMIC DNA]</scope>
    <source>
        <strain evidence="2 3">EB310</strain>
    </source>
</reference>
<dbReference type="EMBL" id="CP053921">
    <property type="protein sequence ID" value="QKG70609.1"/>
    <property type="molecule type" value="Genomic_DNA"/>
</dbReference>
<dbReference type="RefSeq" id="WP_173212794.1">
    <property type="nucleotide sequence ID" value="NZ_CP053921.1"/>
</dbReference>
<keyword evidence="1" id="KW-0732">Signal</keyword>
<gene>
    <name evidence="2" type="ORF">HQR01_04065</name>
</gene>
<protein>
    <recommendedName>
        <fullName evidence="4">Molecular chaperone</fullName>
    </recommendedName>
</protein>
<evidence type="ECO:0000313" key="3">
    <source>
        <dbReference type="Proteomes" id="UP000504693"/>
    </source>
</evidence>
<evidence type="ECO:0000256" key="1">
    <source>
        <dbReference type="SAM" id="SignalP"/>
    </source>
</evidence>
<proteinExistence type="predicted"/>